<feature type="domain" description="Histidine kinase/HSP90-like ATPase" evidence="8">
    <location>
        <begin position="314"/>
        <end position="421"/>
    </location>
</feature>
<keyword evidence="3" id="KW-0597">Phosphoprotein</keyword>
<dbReference type="AlphaFoldDB" id="A0A0P4RGP5"/>
<reference evidence="10" key="1">
    <citation type="submission" date="2014-09" db="EMBL/GenBank/DDBJ databases">
        <title>Whole genome shotgun sequence of Streptomyces sp. NBRC 110027.</title>
        <authorList>
            <person name="Komaki H."/>
            <person name="Ichikawa N."/>
            <person name="Katano-Makiyama Y."/>
            <person name="Hosoyama A."/>
            <person name="Hashimoto M."/>
            <person name="Uohara A."/>
            <person name="Kitahashi Y."/>
            <person name="Ohji S."/>
            <person name="Kimura A."/>
            <person name="Yamazoe A."/>
            <person name="Igarashi Y."/>
            <person name="Fujita N."/>
        </authorList>
    </citation>
    <scope>NUCLEOTIDE SEQUENCE [LARGE SCALE GENOMIC DNA]</scope>
    <source>
        <strain evidence="10">NBRC 110027</strain>
    </source>
</reference>
<sequence>MPTAFPQGTQLSQEAQRSPGSQGSPGAAPVPAAARRREREGGRHGRAAFPESAADSAIRSRLVRLAAVPCLLVAVLCTAVAAYVVQAGGARITGREWVVLCGGLALVCVIVLTAGAAAHSEARATVARYARLRQVCARSQSDLYDLLDRVRQGEWIQRREPDPGPVPTGDTLDLLAHEVAAAGRAAESAVIDAVAIARSNASGSEQKVEVFVNLARRLQSLVHREIELLDELENQVEDPDLLKGLFHVDHLATRIRRHAENLAVLGGAISRRQWSRPVSLTEVLRSSIAEVEQYPRIKLVPPIEGTLRGHAVADVIHLLAELVENATIYSAPQTPVLLRAQLVTAGLAVEVEDRGLGMSADEQSRMNGLLADPEHIDVAELLSDGRIGLFVVSSLARRHGIVVRLQSNIYGGVQAVLIVPQALLGAEPAEGNANAAGAPAPTASPDTGPAPAHDVLDGGTYESGYPGDHVGTTDAGQERHDRHDPGPAVPRTLAIPAPGPAPDRALDLSPRGYDVRPDPAPAPADPDPDVGATRRRLVRASGAHTPDVHLPDAHLPDAHTHETPGPDPADRPGPVVLPPAPPAVDNAARPRLPRRRKQTHLVPELRGDPILPSTTPRTGPEPEHDPGLMAAFRRGFSLGDDSYAEDTASGTGTIPAQGGDPSSPAGNDLLYDRDHDAPMARPRGDDRNHGE</sequence>
<evidence type="ECO:0000256" key="4">
    <source>
        <dbReference type="ARBA" id="ARBA00022679"/>
    </source>
</evidence>
<accession>A0A0P4RGP5</accession>
<evidence type="ECO:0000313" key="10">
    <source>
        <dbReference type="Proteomes" id="UP000048965"/>
    </source>
</evidence>
<feature type="compositionally biased region" description="Basic and acidic residues" evidence="6">
    <location>
        <begin position="546"/>
        <end position="570"/>
    </location>
</feature>
<reference evidence="9 10" key="2">
    <citation type="journal article" date="2015" name="Stand. Genomic Sci.">
        <title>Draft genome sequence of marine-derived Streptomyces sp. TP-A0598, a producer of anti-MRSA antibiotic lydicamycins.</title>
        <authorList>
            <person name="Komaki H."/>
            <person name="Ichikawa N."/>
            <person name="Hosoyama A."/>
            <person name="Fujita N."/>
            <person name="Igarashi Y."/>
        </authorList>
    </citation>
    <scope>NUCLEOTIDE SEQUENCE [LARGE SCALE GENOMIC DNA]</scope>
    <source>
        <strain evidence="9 10">NBRC 110027</strain>
    </source>
</reference>
<evidence type="ECO:0000256" key="3">
    <source>
        <dbReference type="ARBA" id="ARBA00022553"/>
    </source>
</evidence>
<dbReference type="Pfam" id="PF02518">
    <property type="entry name" value="HATPase_c"/>
    <property type="match status" value="1"/>
</dbReference>
<keyword evidence="7" id="KW-1133">Transmembrane helix</keyword>
<organism evidence="9 10">
    <name type="scientific">Streptomyces lydicamycinicus</name>
    <dbReference type="NCBI Taxonomy" id="1546107"/>
    <lineage>
        <taxon>Bacteria</taxon>
        <taxon>Bacillati</taxon>
        <taxon>Actinomycetota</taxon>
        <taxon>Actinomycetes</taxon>
        <taxon>Kitasatosporales</taxon>
        <taxon>Streptomycetaceae</taxon>
        <taxon>Streptomyces</taxon>
    </lineage>
</organism>
<name>A0A0P4RGP5_9ACTN</name>
<feature type="compositionally biased region" description="Polar residues" evidence="6">
    <location>
        <begin position="1"/>
        <end position="14"/>
    </location>
</feature>
<dbReference type="PANTHER" id="PTHR45436:SF5">
    <property type="entry name" value="SENSOR HISTIDINE KINASE TRCS"/>
    <property type="match status" value="1"/>
</dbReference>
<feature type="region of interest" description="Disordered" evidence="6">
    <location>
        <begin position="432"/>
        <end position="691"/>
    </location>
</feature>
<proteinExistence type="predicted"/>
<dbReference type="GO" id="GO:0000160">
    <property type="term" value="P:phosphorelay signal transduction system"/>
    <property type="evidence" value="ECO:0007669"/>
    <property type="project" value="TreeGrafter"/>
</dbReference>
<keyword evidence="7" id="KW-0472">Membrane</keyword>
<feature type="compositionally biased region" description="Low complexity" evidence="6">
    <location>
        <begin position="432"/>
        <end position="452"/>
    </location>
</feature>
<dbReference type="RefSeq" id="WP_245698926.1">
    <property type="nucleotide sequence ID" value="NZ_BBNO01000010.1"/>
</dbReference>
<dbReference type="GO" id="GO:0004673">
    <property type="term" value="F:protein histidine kinase activity"/>
    <property type="evidence" value="ECO:0007669"/>
    <property type="project" value="UniProtKB-EC"/>
</dbReference>
<dbReference type="Gene3D" id="3.30.565.10">
    <property type="entry name" value="Histidine kinase-like ATPase, C-terminal domain"/>
    <property type="match status" value="1"/>
</dbReference>
<dbReference type="GO" id="GO:0005886">
    <property type="term" value="C:plasma membrane"/>
    <property type="evidence" value="ECO:0007669"/>
    <property type="project" value="TreeGrafter"/>
</dbReference>
<feature type="transmembrane region" description="Helical" evidence="7">
    <location>
        <begin position="65"/>
        <end position="85"/>
    </location>
</feature>
<dbReference type="InterPro" id="IPR036890">
    <property type="entry name" value="HATPase_C_sf"/>
</dbReference>
<comment type="caution">
    <text evidence="9">The sequence shown here is derived from an EMBL/GenBank/DDBJ whole genome shotgun (WGS) entry which is preliminary data.</text>
</comment>
<feature type="compositionally biased region" description="Low complexity" evidence="6">
    <location>
        <begin position="15"/>
        <end position="33"/>
    </location>
</feature>
<feature type="compositionally biased region" description="Basic and acidic residues" evidence="6">
    <location>
        <begin position="476"/>
        <end position="485"/>
    </location>
</feature>
<keyword evidence="4" id="KW-0808">Transferase</keyword>
<dbReference type="EMBL" id="BBNO01000010">
    <property type="protein sequence ID" value="GAO12167.1"/>
    <property type="molecule type" value="Genomic_DNA"/>
</dbReference>
<dbReference type="InterPro" id="IPR003594">
    <property type="entry name" value="HATPase_dom"/>
</dbReference>
<feature type="transmembrane region" description="Helical" evidence="7">
    <location>
        <begin position="97"/>
        <end position="118"/>
    </location>
</feature>
<dbReference type="PANTHER" id="PTHR45436">
    <property type="entry name" value="SENSOR HISTIDINE KINASE YKOH"/>
    <property type="match status" value="1"/>
</dbReference>
<evidence type="ECO:0000256" key="6">
    <source>
        <dbReference type="SAM" id="MobiDB-lite"/>
    </source>
</evidence>
<evidence type="ECO:0000259" key="8">
    <source>
        <dbReference type="Pfam" id="PF02518"/>
    </source>
</evidence>
<evidence type="ECO:0000256" key="7">
    <source>
        <dbReference type="SAM" id="Phobius"/>
    </source>
</evidence>
<protein>
    <recommendedName>
        <fullName evidence="2">histidine kinase</fullName>
        <ecNumber evidence="2">2.7.13.3</ecNumber>
    </recommendedName>
</protein>
<gene>
    <name evidence="9" type="ORF">TPA0598_10_01370</name>
</gene>
<comment type="catalytic activity">
    <reaction evidence="1">
        <text>ATP + protein L-histidine = ADP + protein N-phospho-L-histidine.</text>
        <dbReference type="EC" id="2.7.13.3"/>
    </reaction>
</comment>
<evidence type="ECO:0000256" key="1">
    <source>
        <dbReference type="ARBA" id="ARBA00000085"/>
    </source>
</evidence>
<evidence type="ECO:0000256" key="5">
    <source>
        <dbReference type="ARBA" id="ARBA00022777"/>
    </source>
</evidence>
<dbReference type="EC" id="2.7.13.3" evidence="2"/>
<evidence type="ECO:0000256" key="2">
    <source>
        <dbReference type="ARBA" id="ARBA00012438"/>
    </source>
</evidence>
<keyword evidence="10" id="KW-1185">Reference proteome</keyword>
<dbReference type="Proteomes" id="UP000048965">
    <property type="component" value="Unassembled WGS sequence"/>
</dbReference>
<dbReference type="SUPFAM" id="SSF55874">
    <property type="entry name" value="ATPase domain of HSP90 chaperone/DNA topoisomerase II/histidine kinase"/>
    <property type="match status" value="1"/>
</dbReference>
<evidence type="ECO:0000313" key="9">
    <source>
        <dbReference type="EMBL" id="GAO12167.1"/>
    </source>
</evidence>
<keyword evidence="5" id="KW-0418">Kinase</keyword>
<dbReference type="InterPro" id="IPR050428">
    <property type="entry name" value="TCS_sensor_his_kinase"/>
</dbReference>
<feature type="region of interest" description="Disordered" evidence="6">
    <location>
        <begin position="1"/>
        <end position="50"/>
    </location>
</feature>
<feature type="compositionally biased region" description="Basic and acidic residues" evidence="6">
    <location>
        <begin position="670"/>
        <end position="691"/>
    </location>
</feature>
<keyword evidence="7" id="KW-0812">Transmembrane</keyword>